<reference evidence="2 3" key="1">
    <citation type="submission" date="2022-09" db="EMBL/GenBank/DDBJ databases">
        <title>Xylan utilization by haloarchaea-nanohaloarchaea associations.</title>
        <authorList>
            <person name="Yakimov M."/>
        </authorList>
    </citation>
    <scope>NUCLEOTIDE SEQUENCE [LARGE SCALE GENOMIC DNA]</scope>
    <source>
        <strain evidence="2 3">SVXNc</strain>
    </source>
</reference>
<sequence>MSAEPDKEDLINLGIGIFALTAAFIGLQGSFNFSSVTNGFLAGFLALGARELGQRSVAQQIRAKVDVELSKPGLALTLLGAVAGFFSSYPLALILPVFNSYSNDRYESWGRDIDVVWTKRRYWIASMGMIAMLSTAFITYSLGAFMISKSISLFVLFQLIPLKETPLIDGDLDGAHILIHSGFAWVGFIAFGILGLALPL</sequence>
<protein>
    <submittedName>
        <fullName evidence="2">Uncharacterized protein</fullName>
    </submittedName>
</protein>
<keyword evidence="3" id="KW-1185">Reference proteome</keyword>
<evidence type="ECO:0000256" key="1">
    <source>
        <dbReference type="SAM" id="Phobius"/>
    </source>
</evidence>
<keyword evidence="1" id="KW-1133">Transmembrane helix</keyword>
<dbReference type="Proteomes" id="UP001218034">
    <property type="component" value="Chromosome"/>
</dbReference>
<accession>A0ABY8CIW4</accession>
<keyword evidence="1" id="KW-0812">Transmembrane</keyword>
<feature type="transmembrane region" description="Helical" evidence="1">
    <location>
        <begin position="177"/>
        <end position="198"/>
    </location>
</feature>
<keyword evidence="1" id="KW-0472">Membrane</keyword>
<evidence type="ECO:0000313" key="2">
    <source>
        <dbReference type="EMBL" id="WEL19301.1"/>
    </source>
</evidence>
<feature type="transmembrane region" description="Helical" evidence="1">
    <location>
        <begin position="129"/>
        <end position="157"/>
    </location>
</feature>
<gene>
    <name evidence="2" type="ORF">SVXNc_0273</name>
</gene>
<dbReference type="GeneID" id="90589708"/>
<evidence type="ECO:0000313" key="3">
    <source>
        <dbReference type="Proteomes" id="UP001218034"/>
    </source>
</evidence>
<dbReference type="EMBL" id="CP104395">
    <property type="protein sequence ID" value="WEL19301.1"/>
    <property type="molecule type" value="Genomic_DNA"/>
</dbReference>
<proteinExistence type="predicted"/>
<name>A0ABY8CIW4_9ARCH</name>
<dbReference type="RefSeq" id="WP_347722172.1">
    <property type="nucleotide sequence ID" value="NZ_CP104395.1"/>
</dbReference>
<feature type="transmembrane region" description="Helical" evidence="1">
    <location>
        <begin position="74"/>
        <end position="98"/>
    </location>
</feature>
<organism evidence="2 3">
    <name type="scientific">Candidatus Nanohalococcus occultus</name>
    <dbReference type="NCBI Taxonomy" id="2978047"/>
    <lineage>
        <taxon>Archaea</taxon>
        <taxon>Candidatus Nanohalarchaeota</taxon>
        <taxon>Candidatus Nanohalarchaeota incertae sedis</taxon>
        <taxon>Candidatus Nanohalococcus</taxon>
    </lineage>
</organism>
<feature type="transmembrane region" description="Helical" evidence="1">
    <location>
        <begin position="12"/>
        <end position="31"/>
    </location>
</feature>